<dbReference type="InterPro" id="IPR011990">
    <property type="entry name" value="TPR-like_helical_dom_sf"/>
</dbReference>
<dbReference type="FunFam" id="1.25.40.10:FF:000475">
    <property type="entry name" value="Pentatricopeptide repeat-containing protein At5g40410, mitochondrial"/>
    <property type="match status" value="1"/>
</dbReference>
<dbReference type="Proteomes" id="UP001055439">
    <property type="component" value="Chromosome 1"/>
</dbReference>
<feature type="repeat" description="PPR" evidence="3">
    <location>
        <begin position="533"/>
        <end position="568"/>
    </location>
</feature>
<dbReference type="EMBL" id="CP097502">
    <property type="protein sequence ID" value="URD75621.1"/>
    <property type="molecule type" value="Genomic_DNA"/>
</dbReference>
<evidence type="ECO:0000313" key="6">
    <source>
        <dbReference type="Proteomes" id="UP001055439"/>
    </source>
</evidence>
<dbReference type="Pfam" id="PF01535">
    <property type="entry name" value="PPR"/>
    <property type="match status" value="3"/>
</dbReference>
<evidence type="ECO:0000313" key="5">
    <source>
        <dbReference type="EMBL" id="URD75621.1"/>
    </source>
</evidence>
<evidence type="ECO:0000256" key="2">
    <source>
        <dbReference type="ARBA" id="ARBA00061659"/>
    </source>
</evidence>
<proteinExistence type="inferred from homology"/>
<dbReference type="GO" id="GO:0003723">
    <property type="term" value="F:RNA binding"/>
    <property type="evidence" value="ECO:0007669"/>
    <property type="project" value="InterPro"/>
</dbReference>
<dbReference type="PROSITE" id="PS51375">
    <property type="entry name" value="PPR"/>
    <property type="match status" value="5"/>
</dbReference>
<evidence type="ECO:0000256" key="3">
    <source>
        <dbReference type="PROSITE-ProRule" id="PRU00708"/>
    </source>
</evidence>
<gene>
    <name evidence="5" type="ORF">MUK42_07776</name>
    <name evidence="4" type="ORF">MUK42_34927</name>
</gene>
<evidence type="ECO:0000313" key="4">
    <source>
        <dbReference type="EMBL" id="URD74901.1"/>
    </source>
</evidence>
<dbReference type="InterPro" id="IPR046848">
    <property type="entry name" value="E_motif"/>
</dbReference>
<dbReference type="InterPro" id="IPR046960">
    <property type="entry name" value="PPR_At4g14850-like_plant"/>
</dbReference>
<dbReference type="AlphaFoldDB" id="A0A9E7EDG7"/>
<dbReference type="Pfam" id="PF20431">
    <property type="entry name" value="E_motif"/>
    <property type="match status" value="1"/>
</dbReference>
<dbReference type="OrthoDB" id="733871at2759"/>
<protein>
    <submittedName>
        <fullName evidence="4">PPR repeat</fullName>
    </submittedName>
</protein>
<dbReference type="PANTHER" id="PTHR47926">
    <property type="entry name" value="PENTATRICOPEPTIDE REPEAT-CONTAINING PROTEIN"/>
    <property type="match status" value="1"/>
</dbReference>
<dbReference type="Pfam" id="PF13041">
    <property type="entry name" value="PPR_2"/>
    <property type="match status" value="3"/>
</dbReference>
<dbReference type="PANTHER" id="PTHR47926:SF462">
    <property type="entry name" value="PENTATRICOPEPTIDE REPEAT-CONTAINING PROTEIN"/>
    <property type="match status" value="1"/>
</dbReference>
<feature type="repeat" description="PPR" evidence="3">
    <location>
        <begin position="189"/>
        <end position="224"/>
    </location>
</feature>
<dbReference type="GO" id="GO:0005739">
    <property type="term" value="C:mitochondrion"/>
    <property type="evidence" value="ECO:0007669"/>
    <property type="project" value="UniProtKB-ARBA"/>
</dbReference>
<dbReference type="InterPro" id="IPR002885">
    <property type="entry name" value="PPR_rpt"/>
</dbReference>
<dbReference type="Gene3D" id="1.25.40.10">
    <property type="entry name" value="Tetratricopeptide repeat domain"/>
    <property type="match status" value="5"/>
</dbReference>
<name>A0A9E7EDG7_9LILI</name>
<dbReference type="SUPFAM" id="SSF48452">
    <property type="entry name" value="TPR-like"/>
    <property type="match status" value="1"/>
</dbReference>
<dbReference type="NCBIfam" id="TIGR00756">
    <property type="entry name" value="PPR"/>
    <property type="match status" value="4"/>
</dbReference>
<organism evidence="4 6">
    <name type="scientific">Musa troglodytarum</name>
    <name type="common">fe'i banana</name>
    <dbReference type="NCBI Taxonomy" id="320322"/>
    <lineage>
        <taxon>Eukaryota</taxon>
        <taxon>Viridiplantae</taxon>
        <taxon>Streptophyta</taxon>
        <taxon>Embryophyta</taxon>
        <taxon>Tracheophyta</taxon>
        <taxon>Spermatophyta</taxon>
        <taxon>Magnoliopsida</taxon>
        <taxon>Liliopsida</taxon>
        <taxon>Zingiberales</taxon>
        <taxon>Musaceae</taxon>
        <taxon>Musa</taxon>
    </lineage>
</organism>
<dbReference type="FunFam" id="1.25.40.10:FF:000205">
    <property type="entry name" value="Pentatricopeptide repeat-containing protein, mitochondrial"/>
    <property type="match status" value="1"/>
</dbReference>
<feature type="repeat" description="PPR" evidence="3">
    <location>
        <begin position="498"/>
        <end position="532"/>
    </location>
</feature>
<dbReference type="FunFam" id="1.25.40.10:FF:000090">
    <property type="entry name" value="Pentatricopeptide repeat-containing protein, chloroplastic"/>
    <property type="match status" value="1"/>
</dbReference>
<dbReference type="GO" id="GO:0009451">
    <property type="term" value="P:RNA modification"/>
    <property type="evidence" value="ECO:0007669"/>
    <property type="project" value="InterPro"/>
</dbReference>
<accession>A0A9E7EDG7</accession>
<sequence length="715" mass="78767">MTITTRFYCRAQRSPQDLKEALAHAITRCCSAHHLRRLHGRAVAFGLRHNLYVASLLVARYFHFGDPATARLAFDDGRRGGPSKTLLWNSLIRGYLNNGSPRSALHVYLEMVAARPLAQCEPDRVTFHLVITACTHLSEFDLGSRVGGHARAKGLDSDLMVGTALLDMHCRAGEIGPARKVFDGMASRDVVAWNAMIAGYSRVGSFYEAVSLFNAMRLGQGVLPSEATLVSLISGCGRSGSLKDGETIHADAIKLGFGASLFVVNSLIEMYTNCDCLGVACKLFDRMVFKDAVSWSTMIGGYVQHKRPHDALKLFEWMIVNTQTPPTRSILVNAILACADLGDWEEGKLIEEKYLTSKQSESARDPSMVTTLAYMHAKCGKLDVSLDLLDRVEVRGDTIAWNAVMKAYAELGIVDKVLYLMLEMQRRGINPDQVTIVTLLSAISDATFLKKVMEAHSQIIKRGFEMERQIANCLVDAYARSGSITDSSRVFDEIAEKDVVSWSTMIKALAWEGKAAEVLNHFELMRETDTRPNHFTFLSLLSACSHAGLAEKGWKIFNCMKEEYGLEPGVEHLTCVVDMFCRAARLSDAYRLLKNVMQRTISHAALWNTLLSACRLHGDVVIGEAAARHLFQLEPENAANHKMLADIYISAGRRDDANGVLGLLNANGLDSIPGCSWYEAGRTTISRSKSKADTATAGRMQANCGGACCHETKYS</sequence>
<comment type="similarity">
    <text evidence="2">Belongs to the PPR family. PCMP-E subfamily.</text>
</comment>
<feature type="repeat" description="PPR" evidence="3">
    <location>
        <begin position="397"/>
        <end position="431"/>
    </location>
</feature>
<evidence type="ECO:0000256" key="1">
    <source>
        <dbReference type="ARBA" id="ARBA00022737"/>
    </source>
</evidence>
<dbReference type="EMBL" id="CP097502">
    <property type="protein sequence ID" value="URD74901.1"/>
    <property type="molecule type" value="Genomic_DNA"/>
</dbReference>
<feature type="repeat" description="PPR" evidence="3">
    <location>
        <begin position="291"/>
        <end position="325"/>
    </location>
</feature>
<keyword evidence="6" id="KW-1185">Reference proteome</keyword>
<keyword evidence="1" id="KW-0677">Repeat</keyword>
<reference evidence="4" key="1">
    <citation type="submission" date="2022-05" db="EMBL/GenBank/DDBJ databases">
        <title>The Musa troglodytarum L. genome provides insights into the mechanism of non-climacteric behaviour and enrichment of carotenoids.</title>
        <authorList>
            <person name="Wang J."/>
        </authorList>
    </citation>
    <scope>NUCLEOTIDE SEQUENCE</scope>
    <source>
        <tissue evidence="4">Leaf</tissue>
    </source>
</reference>